<dbReference type="GO" id="GO:0008483">
    <property type="term" value="F:transaminase activity"/>
    <property type="evidence" value="ECO:0007669"/>
    <property type="project" value="TreeGrafter"/>
</dbReference>
<dbReference type="Proteomes" id="UP000176326">
    <property type="component" value="Unassembled WGS sequence"/>
</dbReference>
<comment type="caution">
    <text evidence="4">The sequence shown here is derived from an EMBL/GenBank/DDBJ whole genome shotgun (WGS) entry which is preliminary data.</text>
</comment>
<evidence type="ECO:0000256" key="3">
    <source>
        <dbReference type="RuleBase" id="RU004508"/>
    </source>
</evidence>
<dbReference type="AlphaFoldDB" id="A0A1G2ENE9"/>
<dbReference type="Gene3D" id="3.40.640.10">
    <property type="entry name" value="Type I PLP-dependent aspartate aminotransferase-like (Major domain)"/>
    <property type="match status" value="1"/>
</dbReference>
<dbReference type="InterPro" id="IPR020026">
    <property type="entry name" value="PseC"/>
</dbReference>
<evidence type="ECO:0000256" key="2">
    <source>
        <dbReference type="PIRSR" id="PIRSR000390-2"/>
    </source>
</evidence>
<dbReference type="PIRSF" id="PIRSF000390">
    <property type="entry name" value="PLP_StrS"/>
    <property type="match status" value="1"/>
</dbReference>
<name>A0A1G2ENE9_9BACT</name>
<dbReference type="InterPro" id="IPR015422">
    <property type="entry name" value="PyrdxlP-dep_Trfase_small"/>
</dbReference>
<dbReference type="InterPro" id="IPR015424">
    <property type="entry name" value="PyrdxlP-dep_Trfase"/>
</dbReference>
<dbReference type="Gene3D" id="3.90.1150.10">
    <property type="entry name" value="Aspartate Aminotransferase, domain 1"/>
    <property type="match status" value="1"/>
</dbReference>
<dbReference type="InterPro" id="IPR000653">
    <property type="entry name" value="DegT/StrS_aminotransferase"/>
</dbReference>
<dbReference type="GO" id="GO:0030170">
    <property type="term" value="F:pyridoxal phosphate binding"/>
    <property type="evidence" value="ECO:0007669"/>
    <property type="project" value="TreeGrafter"/>
</dbReference>
<keyword evidence="2 3" id="KW-0663">Pyridoxal phosphate</keyword>
<dbReference type="PANTHER" id="PTHR30244:SF34">
    <property type="entry name" value="DTDP-4-AMINO-4,6-DIDEOXYGALACTOSE TRANSAMINASE"/>
    <property type="match status" value="1"/>
</dbReference>
<dbReference type="GO" id="GO:0000271">
    <property type="term" value="P:polysaccharide biosynthetic process"/>
    <property type="evidence" value="ECO:0007669"/>
    <property type="project" value="TreeGrafter"/>
</dbReference>
<dbReference type="SUPFAM" id="SSF53383">
    <property type="entry name" value="PLP-dependent transferases"/>
    <property type="match status" value="1"/>
</dbReference>
<feature type="active site" description="Proton acceptor" evidence="1">
    <location>
        <position position="187"/>
    </location>
</feature>
<feature type="modified residue" description="N6-(pyridoxal phosphate)lysine" evidence="2">
    <location>
        <position position="187"/>
    </location>
</feature>
<dbReference type="NCBIfam" id="TIGR03588">
    <property type="entry name" value="PseC"/>
    <property type="match status" value="1"/>
</dbReference>
<dbReference type="EMBL" id="MHMN01000047">
    <property type="protein sequence ID" value="OGZ27277.1"/>
    <property type="molecule type" value="Genomic_DNA"/>
</dbReference>
<dbReference type="CDD" id="cd00616">
    <property type="entry name" value="AHBA_syn"/>
    <property type="match status" value="1"/>
</dbReference>
<evidence type="ECO:0000256" key="1">
    <source>
        <dbReference type="PIRSR" id="PIRSR000390-1"/>
    </source>
</evidence>
<proteinExistence type="inferred from homology"/>
<evidence type="ECO:0000313" key="4">
    <source>
        <dbReference type="EMBL" id="OGZ27277.1"/>
    </source>
</evidence>
<reference evidence="4 5" key="1">
    <citation type="journal article" date="2016" name="Nat. Commun.">
        <title>Thousands of microbial genomes shed light on interconnected biogeochemical processes in an aquifer system.</title>
        <authorList>
            <person name="Anantharaman K."/>
            <person name="Brown C.T."/>
            <person name="Hug L.A."/>
            <person name="Sharon I."/>
            <person name="Castelle C.J."/>
            <person name="Probst A.J."/>
            <person name="Thomas B.C."/>
            <person name="Singh A."/>
            <person name="Wilkins M.J."/>
            <person name="Karaoz U."/>
            <person name="Brodie E.L."/>
            <person name="Williams K.H."/>
            <person name="Hubbard S.S."/>
            <person name="Banfield J.F."/>
        </authorList>
    </citation>
    <scope>NUCLEOTIDE SEQUENCE [LARGE SCALE GENOMIC DNA]</scope>
</reference>
<comment type="similarity">
    <text evidence="3">Belongs to the DegT/DnrJ/EryC1 family.</text>
</comment>
<sequence length="385" mass="43275">MSNKFIPYGKQTIGTADVRAVVNALKADFLTTGPLVGKFENKFAKYVGAKYAVAVSNATAGLHLAVLSLEIPLGADGITSPITFMASSNAMLYAGLRPRFADIDPDTYSITANTIKEFITNDTRLIIPVHYAGHPCEMEKIANVARENRSYIIEDAAHAVGSKYADGSMVGSGKYSDLTVFSFHAVKTMTTGEGGMITTNNRKLYEKLLILRSHGIVRDEKKMTHNPGPWYHEMKLLGYNYRLTDFQAALGISQLKRITSFIKKRRSIVSFYNKKFHSTPWIKIPHEAKGVFSAYHLYSIQIDFLALGKTRREIMEYLFKHGIGTQVHYIPVHLQPYYREHFGYKVGDFPIAERYYKNCLSIPLFPSLTKKELALVVNHILKLCA</sequence>
<dbReference type="InterPro" id="IPR015421">
    <property type="entry name" value="PyrdxlP-dep_Trfase_major"/>
</dbReference>
<dbReference type="PANTHER" id="PTHR30244">
    <property type="entry name" value="TRANSAMINASE"/>
    <property type="match status" value="1"/>
</dbReference>
<dbReference type="Pfam" id="PF01041">
    <property type="entry name" value="DegT_DnrJ_EryC1"/>
    <property type="match status" value="1"/>
</dbReference>
<accession>A0A1G2ENE9</accession>
<protein>
    <submittedName>
        <fullName evidence="4">UDP-4-amino-4, 6-dideoxy-N-acetyl-beta-L-altrosamine transaminase</fullName>
    </submittedName>
</protein>
<organism evidence="4 5">
    <name type="scientific">Candidatus Nealsonbacteria bacterium RIFOXYC1_FULL_40_7</name>
    <dbReference type="NCBI Taxonomy" id="1801678"/>
    <lineage>
        <taxon>Bacteria</taxon>
        <taxon>Candidatus Nealsoniibacteriota</taxon>
    </lineage>
</organism>
<gene>
    <name evidence="4" type="ORF">A2427_01065</name>
</gene>
<evidence type="ECO:0000313" key="5">
    <source>
        <dbReference type="Proteomes" id="UP000176326"/>
    </source>
</evidence>